<accession>B9RHJ1</accession>
<dbReference type="InParanoid" id="B9RHJ1"/>
<dbReference type="CDD" id="cd06222">
    <property type="entry name" value="RNase_H_like"/>
    <property type="match status" value="1"/>
</dbReference>
<dbReference type="InterPro" id="IPR044730">
    <property type="entry name" value="RNase_H-like_dom_plant"/>
</dbReference>
<dbReference type="Pfam" id="PF13456">
    <property type="entry name" value="RVT_3"/>
    <property type="match status" value="1"/>
</dbReference>
<evidence type="ECO:0000313" key="2">
    <source>
        <dbReference type="EMBL" id="EEF49201.1"/>
    </source>
</evidence>
<keyword evidence="3" id="KW-1185">Reference proteome</keyword>
<gene>
    <name evidence="2" type="ORF">RCOM_1527880</name>
</gene>
<evidence type="ECO:0000313" key="3">
    <source>
        <dbReference type="Proteomes" id="UP000008311"/>
    </source>
</evidence>
<reference evidence="3" key="1">
    <citation type="journal article" date="2010" name="Nat. Biotechnol.">
        <title>Draft genome sequence of the oilseed species Ricinus communis.</title>
        <authorList>
            <person name="Chan A.P."/>
            <person name="Crabtree J."/>
            <person name="Zhao Q."/>
            <person name="Lorenzi H."/>
            <person name="Orvis J."/>
            <person name="Puiu D."/>
            <person name="Melake-Berhan A."/>
            <person name="Jones K.M."/>
            <person name="Redman J."/>
            <person name="Chen G."/>
            <person name="Cahoon E.B."/>
            <person name="Gedil M."/>
            <person name="Stanke M."/>
            <person name="Haas B.J."/>
            <person name="Wortman J.R."/>
            <person name="Fraser-Liggett C.M."/>
            <person name="Ravel J."/>
            <person name="Rabinowicz P.D."/>
        </authorList>
    </citation>
    <scope>NUCLEOTIDE SEQUENCE [LARGE SCALE GENOMIC DNA]</scope>
    <source>
        <strain evidence="3">cv. Hale</strain>
    </source>
</reference>
<dbReference type="eggNOG" id="ENOG502T1WQ">
    <property type="taxonomic scope" value="Eukaryota"/>
</dbReference>
<dbReference type="EMBL" id="EQ973779">
    <property type="protein sequence ID" value="EEF49201.1"/>
    <property type="molecule type" value="Genomic_DNA"/>
</dbReference>
<dbReference type="PANTHER" id="PTHR47074">
    <property type="entry name" value="BNAC02G40300D PROTEIN"/>
    <property type="match status" value="1"/>
</dbReference>
<dbReference type="GO" id="GO:0004523">
    <property type="term" value="F:RNA-DNA hybrid ribonuclease activity"/>
    <property type="evidence" value="ECO:0007669"/>
    <property type="project" value="InterPro"/>
</dbReference>
<dbReference type="InterPro" id="IPR012337">
    <property type="entry name" value="RNaseH-like_sf"/>
</dbReference>
<evidence type="ECO:0000259" key="1">
    <source>
        <dbReference type="Pfam" id="PF13456"/>
    </source>
</evidence>
<dbReference type="GO" id="GO:0003676">
    <property type="term" value="F:nucleic acid binding"/>
    <property type="evidence" value="ECO:0007669"/>
    <property type="project" value="InterPro"/>
</dbReference>
<dbReference type="AlphaFoldDB" id="B9RHJ1"/>
<dbReference type="Gene3D" id="3.30.420.10">
    <property type="entry name" value="Ribonuclease H-like superfamily/Ribonuclease H"/>
    <property type="match status" value="1"/>
</dbReference>
<dbReference type="InterPro" id="IPR052929">
    <property type="entry name" value="RNase_H-like_EbsB-rel"/>
</dbReference>
<dbReference type="Proteomes" id="UP000008311">
    <property type="component" value="Unassembled WGS sequence"/>
</dbReference>
<organism evidence="2 3">
    <name type="scientific">Ricinus communis</name>
    <name type="common">Castor bean</name>
    <dbReference type="NCBI Taxonomy" id="3988"/>
    <lineage>
        <taxon>Eukaryota</taxon>
        <taxon>Viridiplantae</taxon>
        <taxon>Streptophyta</taxon>
        <taxon>Embryophyta</taxon>
        <taxon>Tracheophyta</taxon>
        <taxon>Spermatophyta</taxon>
        <taxon>Magnoliopsida</taxon>
        <taxon>eudicotyledons</taxon>
        <taxon>Gunneridae</taxon>
        <taxon>Pentapetalae</taxon>
        <taxon>rosids</taxon>
        <taxon>fabids</taxon>
        <taxon>Malpighiales</taxon>
        <taxon>Euphorbiaceae</taxon>
        <taxon>Acalyphoideae</taxon>
        <taxon>Acalypheae</taxon>
        <taxon>Ricinus</taxon>
    </lineage>
</organism>
<dbReference type="PANTHER" id="PTHR47074:SF21">
    <property type="entry name" value="RNASE H TYPE-1 DOMAIN-CONTAINING PROTEIN"/>
    <property type="match status" value="1"/>
</dbReference>
<sequence>MSVVPSWSIWKERNQRVHGHKFSHQSEGISGPVGVVRRVDSSHSWCPPLAGLYTLNCDASVKDDKAAVGVVLSNERGEVMFCVGKQIGGCLEVELAEGQAVLFGLWCAIDCGFSSIVIESDCSTLIQKLTSIVHGSSPMQLLVDDINHLSESFPFVSFEHINRKVNLVAHSLAKWASSWKMLLFC</sequence>
<dbReference type="STRING" id="3988.B9RHJ1"/>
<proteinExistence type="predicted"/>
<dbReference type="InterPro" id="IPR002156">
    <property type="entry name" value="RNaseH_domain"/>
</dbReference>
<dbReference type="SUPFAM" id="SSF53098">
    <property type="entry name" value="Ribonuclease H-like"/>
    <property type="match status" value="1"/>
</dbReference>
<dbReference type="InterPro" id="IPR036397">
    <property type="entry name" value="RNaseH_sf"/>
</dbReference>
<name>B9RHJ1_RICCO</name>
<protein>
    <recommendedName>
        <fullName evidence="1">RNase H type-1 domain-containing protein</fullName>
    </recommendedName>
</protein>
<feature type="domain" description="RNase H type-1" evidence="1">
    <location>
        <begin position="56"/>
        <end position="176"/>
    </location>
</feature>